<dbReference type="SUPFAM" id="SSF69318">
    <property type="entry name" value="Integrin alpha N-terminal domain"/>
    <property type="match status" value="1"/>
</dbReference>
<dbReference type="InterPro" id="IPR013517">
    <property type="entry name" value="FG-GAP"/>
</dbReference>
<name>A0A918EM96_9ACTN</name>
<comment type="caution">
    <text evidence="3">The sequence shown here is derived from an EMBL/GenBank/DDBJ whole genome shotgun (WGS) entry which is preliminary data.</text>
</comment>
<gene>
    <name evidence="3" type="ORF">GCM10010249_29940</name>
</gene>
<dbReference type="Pfam" id="PF00089">
    <property type="entry name" value="Trypsin"/>
    <property type="match status" value="1"/>
</dbReference>
<evidence type="ECO:0000259" key="2">
    <source>
        <dbReference type="PROSITE" id="PS50240"/>
    </source>
</evidence>
<protein>
    <recommendedName>
        <fullName evidence="2">Peptidase S1 domain-containing protein</fullName>
    </recommendedName>
</protein>
<dbReference type="SUPFAM" id="SSF50494">
    <property type="entry name" value="Trypsin-like serine proteases"/>
    <property type="match status" value="1"/>
</dbReference>
<keyword evidence="4" id="KW-1185">Reference proteome</keyword>
<organism evidence="3 4">
    <name type="scientific">Streptomyces roseolilacinus</name>
    <dbReference type="NCBI Taxonomy" id="66904"/>
    <lineage>
        <taxon>Bacteria</taxon>
        <taxon>Bacillati</taxon>
        <taxon>Actinomycetota</taxon>
        <taxon>Actinomycetes</taxon>
        <taxon>Kitasatosporales</taxon>
        <taxon>Streptomycetaceae</taxon>
        <taxon>Streptomyces</taxon>
    </lineage>
</organism>
<dbReference type="PANTHER" id="PTHR24260:SF136">
    <property type="entry name" value="GH08193P-RELATED"/>
    <property type="match status" value="1"/>
</dbReference>
<dbReference type="GO" id="GO:0004252">
    <property type="term" value="F:serine-type endopeptidase activity"/>
    <property type="evidence" value="ECO:0007669"/>
    <property type="project" value="InterPro"/>
</dbReference>
<sequence>MEGPATTAHAHTARIVVGAHERACTGTLVDPRWVLTTSGCFADATGAVTPGAPRTPTTPTTVTVGRPDLTDTTVGAVRATVRLVPHPQRDVVMVEPATRVTTVKPVAVAGTAASDGESVRVTGYGRTKTVWMPDRVHVGTFTAGAAGTADPTSVRLAATGDAVVCQGDAGGPVLRETGAGPELLAVVGRSWQGGCLGSPDTETRTDAFATRVGDLRAWISATAFAAQGDLTGDKAADLAAVWNDGTLHAYPGNGTGGLSGARLPQVGGTSWSTVKHLTKSDFTGDGVADVMAVRNDGPLHVYTGKGDGTLTTQTPVTLGGATWSTVKQLTSGDLTNDGIADLVAVWGDGTLHLYPGRGGGQLGNGVALAVGGSTWGTVKHLA</sequence>
<dbReference type="InterPro" id="IPR028994">
    <property type="entry name" value="Integrin_alpha_N"/>
</dbReference>
<dbReference type="Pfam" id="PF13517">
    <property type="entry name" value="FG-GAP_3"/>
    <property type="match status" value="1"/>
</dbReference>
<dbReference type="SMART" id="SM00020">
    <property type="entry name" value="Tryp_SPc"/>
    <property type="match status" value="1"/>
</dbReference>
<dbReference type="Gene3D" id="2.40.10.10">
    <property type="entry name" value="Trypsin-like serine proteases"/>
    <property type="match status" value="1"/>
</dbReference>
<dbReference type="AlphaFoldDB" id="A0A918EM96"/>
<reference evidence="3" key="1">
    <citation type="journal article" date="2014" name="Int. J. Syst. Evol. Microbiol.">
        <title>Complete genome sequence of Corynebacterium casei LMG S-19264T (=DSM 44701T), isolated from a smear-ripened cheese.</title>
        <authorList>
            <consortium name="US DOE Joint Genome Institute (JGI-PGF)"/>
            <person name="Walter F."/>
            <person name="Albersmeier A."/>
            <person name="Kalinowski J."/>
            <person name="Ruckert C."/>
        </authorList>
    </citation>
    <scope>NUCLEOTIDE SEQUENCE</scope>
    <source>
        <strain evidence="3">JCM 4335</strain>
    </source>
</reference>
<dbReference type="Gene3D" id="2.115.10.10">
    <property type="entry name" value="Tachylectin 2"/>
    <property type="match status" value="1"/>
</dbReference>
<dbReference type="Proteomes" id="UP000654123">
    <property type="component" value="Unassembled WGS sequence"/>
</dbReference>
<dbReference type="InterPro" id="IPR001254">
    <property type="entry name" value="Trypsin_dom"/>
</dbReference>
<dbReference type="InterPro" id="IPR043504">
    <property type="entry name" value="Peptidase_S1_PA_chymotrypsin"/>
</dbReference>
<dbReference type="PROSITE" id="PS50240">
    <property type="entry name" value="TRYPSIN_DOM"/>
    <property type="match status" value="1"/>
</dbReference>
<evidence type="ECO:0000313" key="3">
    <source>
        <dbReference type="EMBL" id="GGQ09400.1"/>
    </source>
</evidence>
<dbReference type="GO" id="GO:0006508">
    <property type="term" value="P:proteolysis"/>
    <property type="evidence" value="ECO:0007669"/>
    <property type="project" value="InterPro"/>
</dbReference>
<dbReference type="RefSeq" id="WP_189533874.1">
    <property type="nucleotide sequence ID" value="NZ_BMSV01000005.1"/>
</dbReference>
<feature type="domain" description="Peptidase S1" evidence="2">
    <location>
        <begin position="1"/>
        <end position="224"/>
    </location>
</feature>
<dbReference type="PANTHER" id="PTHR24260">
    <property type="match status" value="1"/>
</dbReference>
<keyword evidence="1" id="KW-0732">Signal</keyword>
<evidence type="ECO:0000256" key="1">
    <source>
        <dbReference type="ARBA" id="ARBA00022729"/>
    </source>
</evidence>
<proteinExistence type="predicted"/>
<evidence type="ECO:0000313" key="4">
    <source>
        <dbReference type="Proteomes" id="UP000654123"/>
    </source>
</evidence>
<dbReference type="InterPro" id="IPR051333">
    <property type="entry name" value="CLIP_Serine_Protease"/>
</dbReference>
<dbReference type="EMBL" id="BMSV01000005">
    <property type="protein sequence ID" value="GGQ09400.1"/>
    <property type="molecule type" value="Genomic_DNA"/>
</dbReference>
<dbReference type="InterPro" id="IPR009003">
    <property type="entry name" value="Peptidase_S1_PA"/>
</dbReference>
<accession>A0A918EM96</accession>
<reference evidence="3" key="2">
    <citation type="submission" date="2020-09" db="EMBL/GenBank/DDBJ databases">
        <authorList>
            <person name="Sun Q."/>
            <person name="Ohkuma M."/>
        </authorList>
    </citation>
    <scope>NUCLEOTIDE SEQUENCE</scope>
    <source>
        <strain evidence="3">JCM 4335</strain>
    </source>
</reference>